<keyword evidence="3" id="KW-1185">Reference proteome</keyword>
<evidence type="ECO:0000313" key="3">
    <source>
        <dbReference type="Proteomes" id="UP000587760"/>
    </source>
</evidence>
<proteinExistence type="predicted"/>
<gene>
    <name evidence="2" type="ORF">HNR50_002270</name>
</gene>
<evidence type="ECO:0000256" key="1">
    <source>
        <dbReference type="SAM" id="SignalP"/>
    </source>
</evidence>
<dbReference type="EMBL" id="JACHGJ010000003">
    <property type="protein sequence ID" value="MBB6480607.1"/>
    <property type="molecule type" value="Genomic_DNA"/>
</dbReference>
<feature type="chain" id="PRO_5033004368" evidence="1">
    <location>
        <begin position="19"/>
        <end position="139"/>
    </location>
</feature>
<organism evidence="2 3">
    <name type="scientific">Spirochaeta isovalerica</name>
    <dbReference type="NCBI Taxonomy" id="150"/>
    <lineage>
        <taxon>Bacteria</taxon>
        <taxon>Pseudomonadati</taxon>
        <taxon>Spirochaetota</taxon>
        <taxon>Spirochaetia</taxon>
        <taxon>Spirochaetales</taxon>
        <taxon>Spirochaetaceae</taxon>
        <taxon>Spirochaeta</taxon>
    </lineage>
</organism>
<keyword evidence="1" id="KW-0732">Signal</keyword>
<dbReference type="RefSeq" id="WP_184746865.1">
    <property type="nucleotide sequence ID" value="NZ_JACHGJ010000003.1"/>
</dbReference>
<accession>A0A841RBI9</accession>
<protein>
    <submittedName>
        <fullName evidence="2">Uncharacterized protein</fullName>
    </submittedName>
</protein>
<reference evidence="2 3" key="1">
    <citation type="submission" date="2020-08" db="EMBL/GenBank/DDBJ databases">
        <title>Genomic Encyclopedia of Type Strains, Phase IV (KMG-IV): sequencing the most valuable type-strain genomes for metagenomic binning, comparative biology and taxonomic classification.</title>
        <authorList>
            <person name="Goeker M."/>
        </authorList>
    </citation>
    <scope>NUCLEOTIDE SEQUENCE [LARGE SCALE GENOMIC DNA]</scope>
    <source>
        <strain evidence="2 3">DSM 2461</strain>
    </source>
</reference>
<feature type="signal peptide" evidence="1">
    <location>
        <begin position="1"/>
        <end position="18"/>
    </location>
</feature>
<evidence type="ECO:0000313" key="2">
    <source>
        <dbReference type="EMBL" id="MBB6480607.1"/>
    </source>
</evidence>
<dbReference type="Proteomes" id="UP000587760">
    <property type="component" value="Unassembled WGS sequence"/>
</dbReference>
<comment type="caution">
    <text evidence="2">The sequence shown here is derived from an EMBL/GenBank/DDBJ whole genome shotgun (WGS) entry which is preliminary data.</text>
</comment>
<name>A0A841RBI9_9SPIO</name>
<dbReference type="AlphaFoldDB" id="A0A841RBI9"/>
<sequence>MKKVSILILLLAAAQLYASTIIVNSVFNGDTDPGASTAAGFVEDGLMDVLFDRGVILFSTFNAAGYKVEGAKDARFMITIEPLGDQELVKWKFQATVNGMILEEGAVSFSEIQNSGGLDNRQLYYLIGEEVAEKISLYL</sequence>